<organism evidence="1 2">
    <name type="scientific">Mameliella alba</name>
    <dbReference type="NCBI Taxonomy" id="561184"/>
    <lineage>
        <taxon>Bacteria</taxon>
        <taxon>Pseudomonadati</taxon>
        <taxon>Pseudomonadota</taxon>
        <taxon>Alphaproteobacteria</taxon>
        <taxon>Rhodobacterales</taxon>
        <taxon>Roseobacteraceae</taxon>
        <taxon>Mameliella</taxon>
    </lineage>
</organism>
<dbReference type="RefSeq" id="WP_052244734.1">
    <property type="nucleotide sequence ID" value="NZ_JSUQ01000019.1"/>
</dbReference>
<dbReference type="OrthoDB" id="8265479at2"/>
<dbReference type="EMBL" id="JSUQ01000019">
    <property type="protein sequence ID" value="KHQ51257.1"/>
    <property type="molecule type" value="Genomic_DNA"/>
</dbReference>
<dbReference type="STRING" id="561184.SAMN05216376_12070"/>
<name>A0A0B3RTA6_9RHOB</name>
<protein>
    <submittedName>
        <fullName evidence="1">Uncharacterized protein</fullName>
    </submittedName>
</protein>
<reference evidence="1 2" key="1">
    <citation type="submission" date="2014-10" db="EMBL/GenBank/DDBJ databases">
        <title>Genome sequence of Ponticoccus sp. strain UMTAT08 isolated from clonal culture of toxic dinoflagellate Alexandrium tamiyavanichii.</title>
        <authorList>
            <person name="Gan H.Y."/>
            <person name="Muhd D.-D."/>
            <person name="Mohd Noor M.E."/>
            <person name="Yeong Y.S."/>
            <person name="Usup G."/>
        </authorList>
    </citation>
    <scope>NUCLEOTIDE SEQUENCE [LARGE SCALE GENOMIC DNA]</scope>
    <source>
        <strain evidence="1 2">UMTAT08</strain>
    </source>
</reference>
<sequence length="216" mass="23103">MAITFPLGAPTFWDGLRIASLSFRLGEAMSVSETGGGEVLAARMGTRLWSGEARIPPAEDQDQTLALIDLIRQPGAPFMVYDRRREFAQADPDGAIQGAAVCRVASVASNAREMTLTDLPSGYVLTPGDHLSISYGSTPIRYFLARVVTGGAFVGAPAQVTVEVVPGIPEAVAADDVVRLIQPICKAVYVPDSFSGVSRDLVLDSGFSFKWRQTLR</sequence>
<evidence type="ECO:0000313" key="1">
    <source>
        <dbReference type="EMBL" id="KHQ51257.1"/>
    </source>
</evidence>
<evidence type="ECO:0000313" key="2">
    <source>
        <dbReference type="Proteomes" id="UP000030960"/>
    </source>
</evidence>
<accession>A0A0B3RTA6</accession>
<proteinExistence type="predicted"/>
<comment type="caution">
    <text evidence="1">The sequence shown here is derived from an EMBL/GenBank/DDBJ whole genome shotgun (WGS) entry which is preliminary data.</text>
</comment>
<gene>
    <name evidence="1" type="ORF">OA50_04290</name>
</gene>
<dbReference type="AlphaFoldDB" id="A0A0B3RTA6"/>
<keyword evidence="2" id="KW-1185">Reference proteome</keyword>
<dbReference type="Proteomes" id="UP000030960">
    <property type="component" value="Unassembled WGS sequence"/>
</dbReference>